<evidence type="ECO:0000313" key="3">
    <source>
        <dbReference type="Proteomes" id="UP001501727"/>
    </source>
</evidence>
<proteinExistence type="predicted"/>
<evidence type="ECO:0000256" key="1">
    <source>
        <dbReference type="SAM" id="MobiDB-lite"/>
    </source>
</evidence>
<reference evidence="3" key="1">
    <citation type="journal article" date="2019" name="Int. J. Syst. Evol. Microbiol.">
        <title>The Global Catalogue of Microorganisms (GCM) 10K type strain sequencing project: providing services to taxonomists for standard genome sequencing and annotation.</title>
        <authorList>
            <consortium name="The Broad Institute Genomics Platform"/>
            <consortium name="The Broad Institute Genome Sequencing Center for Infectious Disease"/>
            <person name="Wu L."/>
            <person name="Ma J."/>
        </authorList>
    </citation>
    <scope>NUCLEOTIDE SEQUENCE [LARGE SCALE GENOMIC DNA]</scope>
    <source>
        <strain evidence="3">JCM 16916</strain>
    </source>
</reference>
<dbReference type="Proteomes" id="UP001501727">
    <property type="component" value="Unassembled WGS sequence"/>
</dbReference>
<evidence type="ECO:0000313" key="2">
    <source>
        <dbReference type="EMBL" id="GAA3911749.1"/>
    </source>
</evidence>
<sequence>MAEPTPRIPSIDDIRWLFEQLQIDPKTEGGPKTPPPPPAGGHEETSHD</sequence>
<organism evidence="2 3">
    <name type="scientific">Luteimonas lutimaris</name>
    <dbReference type="NCBI Taxonomy" id="698645"/>
    <lineage>
        <taxon>Bacteria</taxon>
        <taxon>Pseudomonadati</taxon>
        <taxon>Pseudomonadota</taxon>
        <taxon>Gammaproteobacteria</taxon>
        <taxon>Lysobacterales</taxon>
        <taxon>Lysobacteraceae</taxon>
        <taxon>Luteimonas</taxon>
    </lineage>
</organism>
<protein>
    <submittedName>
        <fullName evidence="2">Uncharacterized protein</fullName>
    </submittedName>
</protein>
<name>A0ABP7M0T8_9GAMM</name>
<keyword evidence="3" id="KW-1185">Reference proteome</keyword>
<feature type="region of interest" description="Disordered" evidence="1">
    <location>
        <begin position="22"/>
        <end position="48"/>
    </location>
</feature>
<dbReference type="RefSeq" id="WP_344757903.1">
    <property type="nucleotide sequence ID" value="NZ_BAAAZU010000001.1"/>
</dbReference>
<comment type="caution">
    <text evidence="2">The sequence shown here is derived from an EMBL/GenBank/DDBJ whole genome shotgun (WGS) entry which is preliminary data.</text>
</comment>
<gene>
    <name evidence="2" type="ORF">GCM10022229_00380</name>
</gene>
<dbReference type="EMBL" id="BAAAZU010000001">
    <property type="protein sequence ID" value="GAA3911749.1"/>
    <property type="molecule type" value="Genomic_DNA"/>
</dbReference>
<accession>A0ABP7M0T8</accession>